<dbReference type="EMBL" id="CAKOFQ010006683">
    <property type="protein sequence ID" value="CAH1959716.1"/>
    <property type="molecule type" value="Genomic_DNA"/>
</dbReference>
<evidence type="ECO:0000259" key="2">
    <source>
        <dbReference type="Pfam" id="PF13843"/>
    </source>
</evidence>
<organism evidence="3 4">
    <name type="scientific">Acanthoscelides obtectus</name>
    <name type="common">Bean weevil</name>
    <name type="synonym">Bruchus obtectus</name>
    <dbReference type="NCBI Taxonomy" id="200917"/>
    <lineage>
        <taxon>Eukaryota</taxon>
        <taxon>Metazoa</taxon>
        <taxon>Ecdysozoa</taxon>
        <taxon>Arthropoda</taxon>
        <taxon>Hexapoda</taxon>
        <taxon>Insecta</taxon>
        <taxon>Pterygota</taxon>
        <taxon>Neoptera</taxon>
        <taxon>Endopterygota</taxon>
        <taxon>Coleoptera</taxon>
        <taxon>Polyphaga</taxon>
        <taxon>Cucujiformia</taxon>
        <taxon>Chrysomeloidea</taxon>
        <taxon>Chrysomelidae</taxon>
        <taxon>Bruchinae</taxon>
        <taxon>Bruchini</taxon>
        <taxon>Acanthoscelides</taxon>
    </lineage>
</organism>
<feature type="compositionally biased region" description="Basic and acidic residues" evidence="1">
    <location>
        <begin position="46"/>
        <end position="57"/>
    </location>
</feature>
<name>A0A9P0JTM1_ACAOB</name>
<dbReference type="PANTHER" id="PTHR46599">
    <property type="entry name" value="PIGGYBAC TRANSPOSABLE ELEMENT-DERIVED PROTEIN 4"/>
    <property type="match status" value="1"/>
</dbReference>
<evidence type="ECO:0000313" key="3">
    <source>
        <dbReference type="EMBL" id="CAH1959716.1"/>
    </source>
</evidence>
<accession>A0A9P0JTM1</accession>
<keyword evidence="4" id="KW-1185">Reference proteome</keyword>
<feature type="domain" description="PiggyBac transposable element-derived protein" evidence="2">
    <location>
        <begin position="476"/>
        <end position="555"/>
    </location>
</feature>
<evidence type="ECO:0000256" key="1">
    <source>
        <dbReference type="SAM" id="MobiDB-lite"/>
    </source>
</evidence>
<dbReference type="Proteomes" id="UP001152888">
    <property type="component" value="Unassembled WGS sequence"/>
</dbReference>
<dbReference type="Gene3D" id="1.10.10.60">
    <property type="entry name" value="Homeodomain-like"/>
    <property type="match status" value="1"/>
</dbReference>
<reference evidence="3" key="1">
    <citation type="submission" date="2022-03" db="EMBL/GenBank/DDBJ databases">
        <authorList>
            <person name="Sayadi A."/>
        </authorList>
    </citation>
    <scope>NUCLEOTIDE SEQUENCE</scope>
</reference>
<dbReference type="AlphaFoldDB" id="A0A9P0JTM1"/>
<dbReference type="OrthoDB" id="9985837at2759"/>
<feature type="compositionally biased region" description="Acidic residues" evidence="1">
    <location>
        <begin position="387"/>
        <end position="401"/>
    </location>
</feature>
<feature type="region of interest" description="Disordered" evidence="1">
    <location>
        <begin position="387"/>
        <end position="414"/>
    </location>
</feature>
<proteinExistence type="predicted"/>
<gene>
    <name evidence="3" type="ORF">ACAOBT_LOCUS3328</name>
</gene>
<dbReference type="PANTHER" id="PTHR46599:SF3">
    <property type="entry name" value="PIGGYBAC TRANSPOSABLE ELEMENT-DERIVED PROTEIN 4"/>
    <property type="match status" value="1"/>
</dbReference>
<dbReference type="InterPro" id="IPR029526">
    <property type="entry name" value="PGBD"/>
</dbReference>
<protein>
    <recommendedName>
        <fullName evidence="2">PiggyBac transposable element-derived protein domain-containing protein</fullName>
    </recommendedName>
</protein>
<sequence length="658" mass="75409">MQVIMAKGLTDKELEQIIESDEFWEDFDVNNTASSSSSTYEYNENTIEKEDKRDACEKLFTFGDQSDQEEEDEEELSTHDTDSEQEWQPSDEQSEDEEHSASTSNEDVNLNRKEVPKALYGKDRTKWSTTAPVRGKTLAKNIIKVLPGLKGNAAQHKPQSALQAWKLLLTDEIFGQIITHTNTKIRSVQSHYGKFKKKSNSRSEFRPSFIGETDKTEIEAFVGLLYFLGLYKSGHEDLRSLWATDGTGRDIFRCTMSLARFSFLLCCLRFDDELTRKERMKNTKLAALGNLFEEFIQNCKGNYSPGEYLTVDEIYVDSNRIDKSTMGRKPVLTADRERELSGRMIRLAEVGYPLTSQTLRRYIFSMSHWEKEQERLLKLWEEVGAEDSENEQLEQEAEENNGESSTNSDTEQEIDEEDILHLSEATTCTSNDIYMGKDGVTKWSKTCGNLAVKTRAENIISHLPGVKTNFKNIKEPLQIWKCFFTEQMLSDIVKYTNDKLNEKAKNHSRPDTQHLTKHTTLEELQAFLGLLYVAGVLKSARQNLDDLWSTDGLGVDIFRMPRKYKRKSSRREWSSIALISAMRDVEEGTLSCNAAAGTYVIPEPTLRRYLKKKMEGVDLPQHAGRFKNTFNTEQTQLFFLNIAILPPVTLPHGTEGYR</sequence>
<comment type="caution">
    <text evidence="3">The sequence shown here is derived from an EMBL/GenBank/DDBJ whole genome shotgun (WGS) entry which is preliminary data.</text>
</comment>
<feature type="compositionally biased region" description="Low complexity" evidence="1">
    <location>
        <begin position="34"/>
        <end position="45"/>
    </location>
</feature>
<dbReference type="Pfam" id="PF13843">
    <property type="entry name" value="DDE_Tnp_1_7"/>
    <property type="match status" value="2"/>
</dbReference>
<evidence type="ECO:0000313" key="4">
    <source>
        <dbReference type="Proteomes" id="UP001152888"/>
    </source>
</evidence>
<feature type="domain" description="PiggyBac transposable element-derived protein" evidence="2">
    <location>
        <begin position="161"/>
        <end position="318"/>
    </location>
</feature>
<feature type="region of interest" description="Disordered" evidence="1">
    <location>
        <begin position="29"/>
        <end position="115"/>
    </location>
</feature>
<feature type="compositionally biased region" description="Acidic residues" evidence="1">
    <location>
        <begin position="66"/>
        <end position="75"/>
    </location>
</feature>